<dbReference type="InterPro" id="IPR051053">
    <property type="entry name" value="ECH/Chromodomain_protein"/>
</dbReference>
<keyword evidence="2" id="KW-0576">Peroxisome</keyword>
<evidence type="ECO:0000313" key="4">
    <source>
        <dbReference type="EMBL" id="GHD05833.1"/>
    </source>
</evidence>
<comment type="caution">
    <text evidence="4">The sequence shown here is derived from an EMBL/GenBank/DDBJ whole genome shotgun (WGS) entry which is preliminary data.</text>
</comment>
<dbReference type="NCBIfam" id="NF004681">
    <property type="entry name" value="PRK06023.1"/>
    <property type="match status" value="1"/>
</dbReference>
<organism evidence="4 5">
    <name type="scientific">Tianweitania populi</name>
    <dbReference type="NCBI Taxonomy" id="1607949"/>
    <lineage>
        <taxon>Bacteria</taxon>
        <taxon>Pseudomonadati</taxon>
        <taxon>Pseudomonadota</taxon>
        <taxon>Alphaproteobacteria</taxon>
        <taxon>Hyphomicrobiales</taxon>
        <taxon>Phyllobacteriaceae</taxon>
        <taxon>Tianweitania</taxon>
    </lineage>
</organism>
<reference evidence="4" key="1">
    <citation type="journal article" date="2014" name="Int. J. Syst. Evol. Microbiol.">
        <title>Complete genome sequence of Corynebacterium casei LMG S-19264T (=DSM 44701T), isolated from a smear-ripened cheese.</title>
        <authorList>
            <consortium name="US DOE Joint Genome Institute (JGI-PGF)"/>
            <person name="Walter F."/>
            <person name="Albersmeier A."/>
            <person name="Kalinowski J."/>
            <person name="Ruckert C."/>
        </authorList>
    </citation>
    <scope>NUCLEOTIDE SEQUENCE</scope>
    <source>
        <strain evidence="4">KCTC 42249</strain>
    </source>
</reference>
<proteinExistence type="predicted"/>
<dbReference type="Gene3D" id="3.90.226.10">
    <property type="entry name" value="2-enoyl-CoA Hydratase, Chain A, domain 1"/>
    <property type="match status" value="1"/>
</dbReference>
<dbReference type="AlphaFoldDB" id="A0A8J3DSB2"/>
<dbReference type="Proteomes" id="UP000630142">
    <property type="component" value="Unassembled WGS sequence"/>
</dbReference>
<dbReference type="InterPro" id="IPR001753">
    <property type="entry name" value="Enoyl-CoA_hydra/iso"/>
</dbReference>
<dbReference type="PANTHER" id="PTHR43684">
    <property type="match status" value="1"/>
</dbReference>
<gene>
    <name evidence="4" type="ORF">GCM10016234_02460</name>
</gene>
<accession>A0A8J3DSB2</accession>
<name>A0A8J3DSB2_9HYPH</name>
<dbReference type="CDD" id="cd06558">
    <property type="entry name" value="crotonase-like"/>
    <property type="match status" value="1"/>
</dbReference>
<protein>
    <submittedName>
        <fullName evidence="4">Enoyl-CoA hydratase</fullName>
    </submittedName>
</protein>
<evidence type="ECO:0000256" key="2">
    <source>
        <dbReference type="ARBA" id="ARBA00023140"/>
    </source>
</evidence>
<evidence type="ECO:0000256" key="1">
    <source>
        <dbReference type="ARBA" id="ARBA00004275"/>
    </source>
</evidence>
<dbReference type="Pfam" id="PF00378">
    <property type="entry name" value="ECH_1"/>
    <property type="match status" value="1"/>
</dbReference>
<keyword evidence="5" id="KW-1185">Reference proteome</keyword>
<dbReference type="PANTHER" id="PTHR43684:SF1">
    <property type="entry name" value="ENOYL-COA DELTA ISOMERASE 2"/>
    <property type="match status" value="1"/>
</dbReference>
<dbReference type="EMBL" id="BMZQ01000001">
    <property type="protein sequence ID" value="GHD05833.1"/>
    <property type="molecule type" value="Genomic_DNA"/>
</dbReference>
<dbReference type="RefSeq" id="WP_189501086.1">
    <property type="nucleotide sequence ID" value="NZ_BMZQ01000001.1"/>
</dbReference>
<evidence type="ECO:0000256" key="3">
    <source>
        <dbReference type="ARBA" id="ARBA00023235"/>
    </source>
</evidence>
<sequence length="250" mass="26522">MSEHIQIEQRGAVNVIRINRPDKKNALTFAMYTAMAAALRAGDADDPVRVHVILGVPGSFSAGNDLADFVKIASGESQGEEIFDFLRALATAKKPLVSGADGIAVGIGATLHLHCDLTYATPRTEFRTPFVDLGIVPEAGSSLLVPARLGHQPAFALLVMGDPLPAEAARQGGLIHAVVGEDELEASVFAAADRLADKPANALRIARELIRGSRTDLLQRIDEEAEAVRAGLKSDEARAAFAAFLNKKKP</sequence>
<reference evidence="4" key="2">
    <citation type="submission" date="2020-09" db="EMBL/GenBank/DDBJ databases">
        <authorList>
            <person name="Sun Q."/>
            <person name="Kim S."/>
        </authorList>
    </citation>
    <scope>NUCLEOTIDE SEQUENCE</scope>
    <source>
        <strain evidence="4">KCTC 42249</strain>
    </source>
</reference>
<evidence type="ECO:0000313" key="5">
    <source>
        <dbReference type="Proteomes" id="UP000630142"/>
    </source>
</evidence>
<dbReference type="SUPFAM" id="SSF52096">
    <property type="entry name" value="ClpP/crotonase"/>
    <property type="match status" value="1"/>
</dbReference>
<comment type="subcellular location">
    <subcellularLocation>
        <location evidence="1">Peroxisome</location>
    </subcellularLocation>
</comment>
<dbReference type="GO" id="GO:0004165">
    <property type="term" value="F:delta(3)-delta(2)-enoyl-CoA isomerase activity"/>
    <property type="evidence" value="ECO:0007669"/>
    <property type="project" value="UniProtKB-ARBA"/>
</dbReference>
<dbReference type="InterPro" id="IPR029045">
    <property type="entry name" value="ClpP/crotonase-like_dom_sf"/>
</dbReference>
<keyword evidence="3" id="KW-0413">Isomerase</keyword>